<dbReference type="InterPro" id="IPR051824">
    <property type="entry name" value="LRR_Rcpt-Like_S/T_Kinase"/>
</dbReference>
<reference evidence="23 24" key="1">
    <citation type="journal article" date="2020" name="Mol. Plant">
        <title>The Chromosome-Based Rubber Tree Genome Provides New Insights into Spurge Genome Evolution and Rubber Biosynthesis.</title>
        <authorList>
            <person name="Liu J."/>
            <person name="Shi C."/>
            <person name="Shi C.C."/>
            <person name="Li W."/>
            <person name="Zhang Q.J."/>
            <person name="Zhang Y."/>
            <person name="Li K."/>
            <person name="Lu H.F."/>
            <person name="Shi C."/>
            <person name="Zhu S.T."/>
            <person name="Xiao Z.Y."/>
            <person name="Nan H."/>
            <person name="Yue Y."/>
            <person name="Zhu X.G."/>
            <person name="Wu Y."/>
            <person name="Hong X.N."/>
            <person name="Fan G.Y."/>
            <person name="Tong Y."/>
            <person name="Zhang D."/>
            <person name="Mao C.L."/>
            <person name="Liu Y.L."/>
            <person name="Hao S.J."/>
            <person name="Liu W.Q."/>
            <person name="Lv M.Q."/>
            <person name="Zhang H.B."/>
            <person name="Liu Y."/>
            <person name="Hu-Tang G.R."/>
            <person name="Wang J.P."/>
            <person name="Wang J.H."/>
            <person name="Sun Y.H."/>
            <person name="Ni S.B."/>
            <person name="Chen W.B."/>
            <person name="Zhang X.C."/>
            <person name="Jiao Y.N."/>
            <person name="Eichler E.E."/>
            <person name="Li G.H."/>
            <person name="Liu X."/>
            <person name="Gao L.Z."/>
        </authorList>
    </citation>
    <scope>NUCLEOTIDE SEQUENCE [LARGE SCALE GENOMIC DNA]</scope>
    <source>
        <strain evidence="24">cv. GT1</strain>
        <tissue evidence="23">Leaf</tissue>
    </source>
</reference>
<dbReference type="PROSITE" id="PS51257">
    <property type="entry name" value="PROKAR_LIPOPROTEIN"/>
    <property type="match status" value="1"/>
</dbReference>
<dbReference type="Gene3D" id="1.10.510.10">
    <property type="entry name" value="Transferase(Phosphotransferase) domain 1"/>
    <property type="match status" value="2"/>
</dbReference>
<feature type="chain" id="PRO_5025573365" description="non-specific serine/threonine protein kinase" evidence="21">
    <location>
        <begin position="26"/>
        <end position="1500"/>
    </location>
</feature>
<dbReference type="Pfam" id="PF07714">
    <property type="entry name" value="PK_Tyr_Ser-Thr"/>
    <property type="match status" value="2"/>
</dbReference>
<keyword evidence="4" id="KW-0597">Phosphoprotein</keyword>
<dbReference type="PANTHER" id="PTHR48006">
    <property type="entry name" value="LEUCINE-RICH REPEAT-CONTAINING PROTEIN DDB_G0281931-RELATED"/>
    <property type="match status" value="1"/>
</dbReference>
<evidence type="ECO:0000259" key="22">
    <source>
        <dbReference type="PROSITE" id="PS50011"/>
    </source>
</evidence>
<dbReference type="InterPro" id="IPR032675">
    <property type="entry name" value="LRR_dom_sf"/>
</dbReference>
<evidence type="ECO:0000256" key="8">
    <source>
        <dbReference type="ARBA" id="ARBA00022729"/>
    </source>
</evidence>
<dbReference type="FunFam" id="3.80.10.10:FF:000433">
    <property type="entry name" value="Putative LRR receptor-like serine/threonine-protein kinase isoform A"/>
    <property type="match status" value="1"/>
</dbReference>
<keyword evidence="11" id="KW-0418">Kinase</keyword>
<dbReference type="Gene3D" id="3.30.200.20">
    <property type="entry name" value="Phosphorylase Kinase, domain 1"/>
    <property type="match status" value="2"/>
</dbReference>
<dbReference type="CDD" id="cd14066">
    <property type="entry name" value="STKc_IRAK"/>
    <property type="match status" value="1"/>
</dbReference>
<feature type="domain" description="Protein kinase" evidence="22">
    <location>
        <begin position="356"/>
        <end position="698"/>
    </location>
</feature>
<evidence type="ECO:0000256" key="10">
    <source>
        <dbReference type="ARBA" id="ARBA00022741"/>
    </source>
</evidence>
<dbReference type="PROSITE" id="PS50011">
    <property type="entry name" value="PROTEIN_KINASE_DOM"/>
    <property type="match status" value="2"/>
</dbReference>
<dbReference type="SMART" id="SM00220">
    <property type="entry name" value="S_TKc"/>
    <property type="match status" value="1"/>
</dbReference>
<dbReference type="Gene3D" id="2.60.120.430">
    <property type="entry name" value="Galactose-binding lectin"/>
    <property type="match status" value="2"/>
</dbReference>
<dbReference type="GO" id="GO:0016020">
    <property type="term" value="C:membrane"/>
    <property type="evidence" value="ECO:0007669"/>
    <property type="project" value="UniProtKB-SubCell"/>
</dbReference>
<evidence type="ECO:0000256" key="14">
    <source>
        <dbReference type="ARBA" id="ARBA00023136"/>
    </source>
</evidence>
<evidence type="ECO:0000256" key="11">
    <source>
        <dbReference type="ARBA" id="ARBA00022777"/>
    </source>
</evidence>
<evidence type="ECO:0000256" key="18">
    <source>
        <dbReference type="ARBA" id="ARBA00048679"/>
    </source>
</evidence>
<sequence>MFFTKHAFFILVILLSCLETQRIAAAKLPENEGSIPPEWAALPLKYMSLELNQFSGTVPRELGKLANLKTLMLSSNNLSGNLPMELAEMKNLTDLEMQASGLTGPIPASISVLENLFDLRITDINGTNQAFPDLSRITGLLWIVLRNCNIAGEIPPYVWGMNNLRTLNHKVHWILTTSEAKKMLMVLQDLIRVTITGFSSTGDFLDDNDNKNIASHSTNVSSPNLNALYSTARLSPLSLTYYRYCLENGSYNVILHFAEIQFTNDKLYNSLGRRIFDIYIQETLVEKDFNIKTEASGVLKPITKTYTANVSNGILEIRFYCAGKGTVRIPTFGVYGSLISAISVNPNFKPRFEGGKKRITPIVIGVVGSCLLFLAMGIILWRCYCKVKSGKKKGLQGLEIQTVSFTLKQIIDATNNFDEMQGLLADGTMIAVKQLSSKSRQGNREFLNEIGTISCLQHPNLVKLHGCCIQGDQLFLVYEYMENNSLARALFGPKQHQLKLDWQTRKKICVGIAKGLAFLHEESRLKIVHRDIKGTNVLLDKNLNPKIQTLGWLDLVKGKKPTLALKLLEPCAEICWGKAGSRRRVLKRYNLPGVLPPQLVKLPYLKEIDFAYNYLNGSMPREWASLQLTSISVLVNRLSGEIPKELGNISTLKYLCLEANQFSGAIPSELGKLVNLETLMLSSNQLTGNLPMSFAGLINLTDLRINDNNFNGTIPNSLQNWKRLARLEMHASGLDGPIPSNISLLNNLVELRISDIRGPSQGFPNLSNMTGIIRLVLRNCNISGELPVYIWRMKSLELLDVSFNNLVGRIPDSIPAQHLRFVYLTGNLLSGDVPDSILKQGSNIDLSYNNFTLQGPEQLACRENMNLNLNLYRSSTAVNSLPHLPCMKTFKCPQYSSCLHINSGGKDTIVKENKTSILYEGDVAVEGGAAKYYINDQSYWGFSSTGDFMDDNDYQNTRYTVALHSPNISELYSTARKSPISLTYFHYCLQNGKYMVKLHFEEIQFTNDKTYSSLGRRIFDIYVQERLVRKDFNIEDEIGGAHKPLVIPVPDVNVTNNILEIRFYFAGKGTTRIPDRGVYGAIISAISVASDLKLCSSVQKKGTVHIVVGVVGASCLVFIVLGILWWRGYLPGKWGKQKDSEGPDLPTGTFSLKQIRAATNDFDSSNKIGEGGFGPVYKGLLPDGTVIAVKQLSSKSRQGNREFLNEIGMISCLQHPNLVKLHGFSVEGDQLLLVYEYMENNSLAHALSDENNQLKLDWPTRLKICIGIAKGLAFLHEESRLKIVHRDIKATNVLLDKDLNPKISDFGLARLDEEEKSHISTQIAGTIGYMAPEYALWGYLTDKADVYSFGVVALEIVSGKSNNNFMPSNHCVCLLDLACHFQQSGNLMKLVDETLKSEFSQEEAETMVKVALLCTNASPTNRPTMSEVVNMLEGRMAIPDTVPEPSSYTEDLRFKAMRDLRQHSQSLSGSQTLNSTTAHTHVSSSTSDQEFYEINPGSKP</sequence>
<evidence type="ECO:0000256" key="6">
    <source>
        <dbReference type="ARBA" id="ARBA00022679"/>
    </source>
</evidence>
<evidence type="ECO:0000256" key="2">
    <source>
        <dbReference type="ARBA" id="ARBA00012513"/>
    </source>
</evidence>
<dbReference type="EC" id="2.7.11.1" evidence="2"/>
<dbReference type="InterPro" id="IPR011009">
    <property type="entry name" value="Kinase-like_dom_sf"/>
</dbReference>
<feature type="signal peptide" evidence="21">
    <location>
        <begin position="1"/>
        <end position="25"/>
    </location>
</feature>
<evidence type="ECO:0000256" key="15">
    <source>
        <dbReference type="ARBA" id="ARBA00023170"/>
    </source>
</evidence>
<dbReference type="GO" id="GO:0005524">
    <property type="term" value="F:ATP binding"/>
    <property type="evidence" value="ECO:0007669"/>
    <property type="project" value="UniProtKB-KW"/>
</dbReference>
<dbReference type="InterPro" id="IPR001245">
    <property type="entry name" value="Ser-Thr/Tyr_kinase_cat_dom"/>
</dbReference>
<keyword evidence="8 21" id="KW-0732">Signal</keyword>
<organism evidence="23 24">
    <name type="scientific">Hevea brasiliensis</name>
    <name type="common">Para rubber tree</name>
    <name type="synonym">Siphonia brasiliensis</name>
    <dbReference type="NCBI Taxonomy" id="3981"/>
    <lineage>
        <taxon>Eukaryota</taxon>
        <taxon>Viridiplantae</taxon>
        <taxon>Streptophyta</taxon>
        <taxon>Embryophyta</taxon>
        <taxon>Tracheophyta</taxon>
        <taxon>Spermatophyta</taxon>
        <taxon>Magnoliopsida</taxon>
        <taxon>eudicotyledons</taxon>
        <taxon>Gunneridae</taxon>
        <taxon>Pentapetalae</taxon>
        <taxon>rosids</taxon>
        <taxon>fabids</taxon>
        <taxon>Malpighiales</taxon>
        <taxon>Euphorbiaceae</taxon>
        <taxon>Crotonoideae</taxon>
        <taxon>Micrandreae</taxon>
        <taxon>Hevea</taxon>
    </lineage>
</organism>
<feature type="region of interest" description="Disordered" evidence="19">
    <location>
        <begin position="1463"/>
        <end position="1500"/>
    </location>
</feature>
<evidence type="ECO:0000256" key="9">
    <source>
        <dbReference type="ARBA" id="ARBA00022737"/>
    </source>
</evidence>
<keyword evidence="24" id="KW-1185">Reference proteome</keyword>
<comment type="subcellular location">
    <subcellularLocation>
        <location evidence="1">Membrane</location>
        <topology evidence="1">Single-pass type I membrane protein</topology>
    </subcellularLocation>
</comment>
<evidence type="ECO:0000256" key="16">
    <source>
        <dbReference type="ARBA" id="ARBA00023180"/>
    </source>
</evidence>
<keyword evidence="13 20" id="KW-1133">Transmembrane helix</keyword>
<dbReference type="InterPro" id="IPR001611">
    <property type="entry name" value="Leu-rich_rpt"/>
</dbReference>
<dbReference type="FunFam" id="3.80.10.10:FF:000874">
    <property type="entry name" value="Probable LRR receptor-like serine/threonine-protein kinase RFK1"/>
    <property type="match status" value="1"/>
</dbReference>
<feature type="transmembrane region" description="Helical" evidence="20">
    <location>
        <begin position="1104"/>
        <end position="1126"/>
    </location>
</feature>
<dbReference type="SUPFAM" id="SSF56112">
    <property type="entry name" value="Protein kinase-like (PK-like)"/>
    <property type="match status" value="2"/>
</dbReference>
<keyword evidence="10" id="KW-0547">Nucleotide-binding</keyword>
<dbReference type="FunFam" id="2.60.120.430:FF:000004">
    <property type="entry name" value="Putative leucine-rich repeat receptor-like serine/threonine-protein kinase"/>
    <property type="match status" value="2"/>
</dbReference>
<comment type="caution">
    <text evidence="23">The sequence shown here is derived from an EMBL/GenBank/DDBJ whole genome shotgun (WGS) entry which is preliminary data.</text>
</comment>
<gene>
    <name evidence="23" type="ORF">GH714_004155</name>
</gene>
<feature type="compositionally biased region" description="Polar residues" evidence="19">
    <location>
        <begin position="1463"/>
        <end position="1474"/>
    </location>
</feature>
<keyword evidence="16" id="KW-0325">Glycoprotein</keyword>
<feature type="transmembrane region" description="Helical" evidence="20">
    <location>
        <begin position="360"/>
        <end position="381"/>
    </location>
</feature>
<feature type="domain" description="Protein kinase" evidence="22">
    <location>
        <begin position="1162"/>
        <end position="1438"/>
    </location>
</feature>
<dbReference type="InterPro" id="IPR003591">
    <property type="entry name" value="Leu-rich_rpt_typical-subtyp"/>
</dbReference>
<keyword evidence="6" id="KW-0808">Transferase</keyword>
<evidence type="ECO:0000256" key="17">
    <source>
        <dbReference type="ARBA" id="ARBA00047899"/>
    </source>
</evidence>
<dbReference type="FunFam" id="1.10.510.10:FF:001023">
    <property type="entry name" value="Os07g0541700 protein"/>
    <property type="match status" value="1"/>
</dbReference>
<keyword evidence="3" id="KW-0723">Serine/threonine-protein kinase</keyword>
<evidence type="ECO:0000256" key="4">
    <source>
        <dbReference type="ARBA" id="ARBA00022553"/>
    </source>
</evidence>
<dbReference type="SUPFAM" id="SSF52058">
    <property type="entry name" value="L domain-like"/>
    <property type="match status" value="2"/>
</dbReference>
<evidence type="ECO:0000256" key="20">
    <source>
        <dbReference type="SAM" id="Phobius"/>
    </source>
</evidence>
<dbReference type="Gene3D" id="3.80.10.10">
    <property type="entry name" value="Ribonuclease Inhibitor"/>
    <property type="match status" value="4"/>
</dbReference>
<keyword evidence="7 20" id="KW-0812">Transmembrane</keyword>
<dbReference type="Proteomes" id="UP000467840">
    <property type="component" value="Chromosome 9"/>
</dbReference>
<keyword evidence="5" id="KW-0433">Leucine-rich repeat</keyword>
<evidence type="ECO:0000313" key="24">
    <source>
        <dbReference type="Proteomes" id="UP000467840"/>
    </source>
</evidence>
<evidence type="ECO:0000256" key="3">
    <source>
        <dbReference type="ARBA" id="ARBA00022527"/>
    </source>
</evidence>
<dbReference type="PANTHER" id="PTHR48006:SF72">
    <property type="entry name" value="LRR RECEPTOR-LIKE SERINE_THREONINE-PROTEIN KINASE RFK1-RELATED"/>
    <property type="match status" value="1"/>
</dbReference>
<dbReference type="Pfam" id="PF23598">
    <property type="entry name" value="LRR_14"/>
    <property type="match status" value="1"/>
</dbReference>
<dbReference type="FunFam" id="1.10.510.10:FF:000044">
    <property type="entry name" value="Putative LRR receptor-like serine/threonine-protein kinase"/>
    <property type="match status" value="1"/>
</dbReference>
<proteinExistence type="predicted"/>
<evidence type="ECO:0000256" key="13">
    <source>
        <dbReference type="ARBA" id="ARBA00022989"/>
    </source>
</evidence>
<keyword evidence="15" id="KW-0675">Receptor</keyword>
<comment type="catalytic activity">
    <reaction evidence="17">
        <text>L-threonyl-[protein] + ATP = O-phospho-L-threonyl-[protein] + ADP + H(+)</text>
        <dbReference type="Rhea" id="RHEA:46608"/>
        <dbReference type="Rhea" id="RHEA-COMP:11060"/>
        <dbReference type="Rhea" id="RHEA-COMP:11605"/>
        <dbReference type="ChEBI" id="CHEBI:15378"/>
        <dbReference type="ChEBI" id="CHEBI:30013"/>
        <dbReference type="ChEBI" id="CHEBI:30616"/>
        <dbReference type="ChEBI" id="CHEBI:61977"/>
        <dbReference type="ChEBI" id="CHEBI:456216"/>
        <dbReference type="EC" id="2.7.11.1"/>
    </reaction>
</comment>
<protein>
    <recommendedName>
        <fullName evidence="2">non-specific serine/threonine protein kinase</fullName>
        <ecNumber evidence="2">2.7.11.1</ecNumber>
    </recommendedName>
</protein>
<dbReference type="SMART" id="SM00369">
    <property type="entry name" value="LRR_TYP"/>
    <property type="match status" value="3"/>
</dbReference>
<keyword evidence="12" id="KW-0067">ATP-binding</keyword>
<keyword evidence="9" id="KW-0677">Repeat</keyword>
<dbReference type="PROSITE" id="PS00108">
    <property type="entry name" value="PROTEIN_KINASE_ST"/>
    <property type="match status" value="2"/>
</dbReference>
<feature type="compositionally biased region" description="Low complexity" evidence="19">
    <location>
        <begin position="1475"/>
        <end position="1487"/>
    </location>
</feature>
<evidence type="ECO:0000256" key="19">
    <source>
        <dbReference type="SAM" id="MobiDB-lite"/>
    </source>
</evidence>
<evidence type="ECO:0000256" key="21">
    <source>
        <dbReference type="SAM" id="SignalP"/>
    </source>
</evidence>
<keyword evidence="14 20" id="KW-0472">Membrane</keyword>
<comment type="catalytic activity">
    <reaction evidence="18">
        <text>L-seryl-[protein] + ATP = O-phospho-L-seryl-[protein] + ADP + H(+)</text>
        <dbReference type="Rhea" id="RHEA:17989"/>
        <dbReference type="Rhea" id="RHEA-COMP:9863"/>
        <dbReference type="Rhea" id="RHEA-COMP:11604"/>
        <dbReference type="ChEBI" id="CHEBI:15378"/>
        <dbReference type="ChEBI" id="CHEBI:29999"/>
        <dbReference type="ChEBI" id="CHEBI:30616"/>
        <dbReference type="ChEBI" id="CHEBI:83421"/>
        <dbReference type="ChEBI" id="CHEBI:456216"/>
        <dbReference type="EC" id="2.7.11.1"/>
    </reaction>
</comment>
<evidence type="ECO:0000256" key="5">
    <source>
        <dbReference type="ARBA" id="ARBA00022614"/>
    </source>
</evidence>
<dbReference type="EMBL" id="JAAGAX010000008">
    <property type="protein sequence ID" value="KAF2305353.1"/>
    <property type="molecule type" value="Genomic_DNA"/>
</dbReference>
<evidence type="ECO:0000313" key="23">
    <source>
        <dbReference type="EMBL" id="KAF2305353.1"/>
    </source>
</evidence>
<evidence type="ECO:0000256" key="1">
    <source>
        <dbReference type="ARBA" id="ARBA00004479"/>
    </source>
</evidence>
<dbReference type="InterPro" id="IPR021720">
    <property type="entry name" value="Malectin_dom"/>
</dbReference>
<evidence type="ECO:0000256" key="7">
    <source>
        <dbReference type="ARBA" id="ARBA00022692"/>
    </source>
</evidence>
<dbReference type="InterPro" id="IPR008271">
    <property type="entry name" value="Ser/Thr_kinase_AS"/>
</dbReference>
<name>A0A6A6LZ01_HEVBR</name>
<dbReference type="FunFam" id="3.30.200.20:FF:000217">
    <property type="entry name" value="probable LRR receptor-like serine/threonine-protein kinase At1g53430"/>
    <property type="match status" value="2"/>
</dbReference>
<dbReference type="Pfam" id="PF11721">
    <property type="entry name" value="Malectin"/>
    <property type="match status" value="2"/>
</dbReference>
<dbReference type="FunFam" id="3.80.10.10:FF:000383">
    <property type="entry name" value="Leucine-rich repeat receptor protein kinase EMS1"/>
    <property type="match status" value="1"/>
</dbReference>
<accession>A0A6A6LZ01</accession>
<evidence type="ECO:0000256" key="12">
    <source>
        <dbReference type="ARBA" id="ARBA00022840"/>
    </source>
</evidence>
<dbReference type="InterPro" id="IPR055414">
    <property type="entry name" value="LRR_R13L4/SHOC2-like"/>
</dbReference>
<dbReference type="Pfam" id="PF00560">
    <property type="entry name" value="LRR_1"/>
    <property type="match status" value="2"/>
</dbReference>
<dbReference type="InterPro" id="IPR000719">
    <property type="entry name" value="Prot_kinase_dom"/>
</dbReference>
<dbReference type="GO" id="GO:0004674">
    <property type="term" value="F:protein serine/threonine kinase activity"/>
    <property type="evidence" value="ECO:0007669"/>
    <property type="project" value="UniProtKB-KW"/>
</dbReference>